<proteinExistence type="predicted"/>
<accession>A0A2R6QBH4</accession>
<gene>
    <name evidence="1" type="ORF">PHLCEN_2v3812</name>
</gene>
<keyword evidence="2" id="KW-1185">Reference proteome</keyword>
<feature type="non-terminal residue" evidence="1">
    <location>
        <position position="1"/>
    </location>
</feature>
<evidence type="ECO:0000313" key="2">
    <source>
        <dbReference type="Proteomes" id="UP000186601"/>
    </source>
</evidence>
<reference evidence="1 2" key="1">
    <citation type="submission" date="2018-02" db="EMBL/GenBank/DDBJ databases">
        <title>Genome sequence of the basidiomycete white-rot fungus Phlebia centrifuga.</title>
        <authorList>
            <person name="Granchi Z."/>
            <person name="Peng M."/>
            <person name="de Vries R.P."/>
            <person name="Hilden K."/>
            <person name="Makela M.R."/>
            <person name="Grigoriev I."/>
            <person name="Riley R."/>
        </authorList>
    </citation>
    <scope>NUCLEOTIDE SEQUENCE [LARGE SCALE GENOMIC DNA]</scope>
    <source>
        <strain evidence="1 2">FBCC195</strain>
    </source>
</reference>
<dbReference type="Proteomes" id="UP000186601">
    <property type="component" value="Unassembled WGS sequence"/>
</dbReference>
<comment type="caution">
    <text evidence="1">The sequence shown here is derived from an EMBL/GenBank/DDBJ whole genome shotgun (WGS) entry which is preliminary data.</text>
</comment>
<evidence type="ECO:0000313" key="1">
    <source>
        <dbReference type="EMBL" id="PSS05470.1"/>
    </source>
</evidence>
<dbReference type="AlphaFoldDB" id="A0A2R6QBH4"/>
<sequence>CGNVSYWTIKDGWTSKDRIGQGSTRTGAETLGTVLSYVVVRQIPGLNRRLAWTWALACSNVKDTNVSWEFERVREMQNLEATK</sequence>
<dbReference type="EMBL" id="MLYV02000370">
    <property type="protein sequence ID" value="PSS05470.1"/>
    <property type="molecule type" value="Genomic_DNA"/>
</dbReference>
<name>A0A2R6QBH4_9APHY</name>
<protein>
    <submittedName>
        <fullName evidence="1">Uncharacterized protein</fullName>
    </submittedName>
</protein>
<organism evidence="1 2">
    <name type="scientific">Hermanssonia centrifuga</name>
    <dbReference type="NCBI Taxonomy" id="98765"/>
    <lineage>
        <taxon>Eukaryota</taxon>
        <taxon>Fungi</taxon>
        <taxon>Dikarya</taxon>
        <taxon>Basidiomycota</taxon>
        <taxon>Agaricomycotina</taxon>
        <taxon>Agaricomycetes</taxon>
        <taxon>Polyporales</taxon>
        <taxon>Meruliaceae</taxon>
        <taxon>Hermanssonia</taxon>
    </lineage>
</organism>